<evidence type="ECO:0000313" key="7">
    <source>
        <dbReference type="Proteomes" id="UP000095287"/>
    </source>
</evidence>
<dbReference type="SMART" id="SM01381">
    <property type="entry name" value="7TM_GPCR_Srsx"/>
    <property type="match status" value="1"/>
</dbReference>
<evidence type="ECO:0000256" key="3">
    <source>
        <dbReference type="ARBA" id="ARBA00022989"/>
    </source>
</evidence>
<feature type="domain" description="G-protein coupled receptors family 1 profile" evidence="6">
    <location>
        <begin position="49"/>
        <end position="317"/>
    </location>
</feature>
<keyword evidence="4 5" id="KW-0472">Membrane</keyword>
<feature type="transmembrane region" description="Helical" evidence="5">
    <location>
        <begin position="208"/>
        <end position="235"/>
    </location>
</feature>
<dbReference type="SUPFAM" id="SSF81321">
    <property type="entry name" value="Family A G protein-coupled receptor-like"/>
    <property type="match status" value="1"/>
</dbReference>
<feature type="transmembrane region" description="Helical" evidence="5">
    <location>
        <begin position="112"/>
        <end position="134"/>
    </location>
</feature>
<dbReference type="PANTHER" id="PTHR47632">
    <property type="entry name" value="FMRFAMIDE PEPTIDE RECEPTOR FAMILY-RELATED"/>
    <property type="match status" value="1"/>
</dbReference>
<dbReference type="Gene3D" id="1.20.1070.10">
    <property type="entry name" value="Rhodopsin 7-helix transmembrane proteins"/>
    <property type="match status" value="1"/>
</dbReference>
<dbReference type="InterPro" id="IPR053326">
    <property type="entry name" value="GPCR1-like"/>
</dbReference>
<feature type="transmembrane region" description="Helical" evidence="5">
    <location>
        <begin position="155"/>
        <end position="175"/>
    </location>
</feature>
<accession>A0A1I8ASV3</accession>
<proteinExistence type="predicted"/>
<keyword evidence="2 5" id="KW-0812">Transmembrane</keyword>
<sequence length="348" mass="39561">MNATTLKSVECSVLSSECVCHQVYQFYEWHEKLVLGLIGLPVICFGLGANLLSALVFSHRLMASSPLNWYLTALSLSDSLVLLSAFFVLALPRLGEYLMLWNSTSMSYLTAPYMYGMMMLAQTVSVWMTTGASVHRYVGVCLPFKASTLLRRRNVTSFIFSLVVFSIFFNSTRFFEVRVVNSCYRSNINAIMPVLAPTNLRLNATYRLIFFGWAYTALMFVVPFSLLIFFNWQVLLAVRSQNRRHPVGGGADRVESKERQTSVMLVAVVLLFLSCNTLAFVVNLLENLGLDNEVYVSLVTYNNLLVMINASCNIFIYIFFSDKYRLLLQHYLSCDWSRSGELLIEPTY</sequence>
<feature type="transmembrane region" description="Helical" evidence="5">
    <location>
        <begin position="294"/>
        <end position="320"/>
    </location>
</feature>
<evidence type="ECO:0000256" key="2">
    <source>
        <dbReference type="ARBA" id="ARBA00022692"/>
    </source>
</evidence>
<evidence type="ECO:0000256" key="4">
    <source>
        <dbReference type="ARBA" id="ARBA00023136"/>
    </source>
</evidence>
<dbReference type="InterPro" id="IPR000276">
    <property type="entry name" value="GPCR_Rhodpsn"/>
</dbReference>
<dbReference type="Pfam" id="PF00001">
    <property type="entry name" value="7tm_1"/>
    <property type="match status" value="1"/>
</dbReference>
<dbReference type="GO" id="GO:0004930">
    <property type="term" value="F:G protein-coupled receptor activity"/>
    <property type="evidence" value="ECO:0007669"/>
    <property type="project" value="InterPro"/>
</dbReference>
<evidence type="ECO:0000256" key="1">
    <source>
        <dbReference type="ARBA" id="ARBA00004370"/>
    </source>
</evidence>
<dbReference type="WBParaSite" id="L893_g9124.t1">
    <property type="protein sequence ID" value="L893_g9124.t1"/>
    <property type="gene ID" value="L893_g9124"/>
</dbReference>
<dbReference type="Proteomes" id="UP000095287">
    <property type="component" value="Unplaced"/>
</dbReference>
<name>A0A1I8ASV3_9BILA</name>
<evidence type="ECO:0000313" key="8">
    <source>
        <dbReference type="WBParaSite" id="L893_g9124.t1"/>
    </source>
</evidence>
<dbReference type="GO" id="GO:0016020">
    <property type="term" value="C:membrane"/>
    <property type="evidence" value="ECO:0007669"/>
    <property type="project" value="UniProtKB-SubCell"/>
</dbReference>
<evidence type="ECO:0000259" key="6">
    <source>
        <dbReference type="PROSITE" id="PS50262"/>
    </source>
</evidence>
<comment type="subcellular location">
    <subcellularLocation>
        <location evidence="1">Membrane</location>
    </subcellularLocation>
</comment>
<dbReference type="AlphaFoldDB" id="A0A1I8ASV3"/>
<protein>
    <submittedName>
        <fullName evidence="8">G_PROTEIN_RECEP_F1_2 domain-containing protein</fullName>
    </submittedName>
</protein>
<keyword evidence="3 5" id="KW-1133">Transmembrane helix</keyword>
<organism evidence="7 8">
    <name type="scientific">Steinernema glaseri</name>
    <dbReference type="NCBI Taxonomy" id="37863"/>
    <lineage>
        <taxon>Eukaryota</taxon>
        <taxon>Metazoa</taxon>
        <taxon>Ecdysozoa</taxon>
        <taxon>Nematoda</taxon>
        <taxon>Chromadorea</taxon>
        <taxon>Rhabditida</taxon>
        <taxon>Tylenchina</taxon>
        <taxon>Panagrolaimomorpha</taxon>
        <taxon>Strongyloidoidea</taxon>
        <taxon>Steinernematidae</taxon>
        <taxon>Steinernema</taxon>
    </lineage>
</organism>
<feature type="transmembrane region" description="Helical" evidence="5">
    <location>
        <begin position="69"/>
        <end position="92"/>
    </location>
</feature>
<evidence type="ECO:0000256" key="5">
    <source>
        <dbReference type="SAM" id="Phobius"/>
    </source>
</evidence>
<reference evidence="8" key="1">
    <citation type="submission" date="2016-11" db="UniProtKB">
        <authorList>
            <consortium name="WormBaseParasite"/>
        </authorList>
    </citation>
    <scope>IDENTIFICATION</scope>
</reference>
<feature type="transmembrane region" description="Helical" evidence="5">
    <location>
        <begin position="263"/>
        <end position="282"/>
    </location>
</feature>
<dbReference type="PRINTS" id="PR00237">
    <property type="entry name" value="GPCRRHODOPSN"/>
</dbReference>
<dbReference type="CDD" id="cd14978">
    <property type="entry name" value="7tmA_FMRFamide_R-like"/>
    <property type="match status" value="1"/>
</dbReference>
<feature type="transmembrane region" description="Helical" evidence="5">
    <location>
        <begin position="33"/>
        <end position="57"/>
    </location>
</feature>
<dbReference type="InterPro" id="IPR017452">
    <property type="entry name" value="GPCR_Rhodpsn_7TM"/>
</dbReference>
<keyword evidence="7" id="KW-1185">Reference proteome</keyword>
<dbReference type="PROSITE" id="PS50262">
    <property type="entry name" value="G_PROTEIN_RECEP_F1_2"/>
    <property type="match status" value="1"/>
</dbReference>